<evidence type="ECO:0000313" key="2">
    <source>
        <dbReference type="EMBL" id="MBW0513007.1"/>
    </source>
</evidence>
<accession>A0A9Q3E3H0</accession>
<sequence length="191" mass="22335">MILLTAEWRKNNPPPPKQVPRTAPVASRSNSNMKKQPQAQNKGKGKASATESQRLRRMPWKMYFRWPEQWWNYRKRRNPTKISEMISDILDSIPNLYIAINDMKSQISDKNLSICNNLKTNNLSLSQTNETLMCFEKVLRIIKTSKNENSFGNKLNEQYSIIKELTDNYSKFNIDGIIETRLKQAINIIKE</sequence>
<organism evidence="2 3">
    <name type="scientific">Austropuccinia psidii MF-1</name>
    <dbReference type="NCBI Taxonomy" id="1389203"/>
    <lineage>
        <taxon>Eukaryota</taxon>
        <taxon>Fungi</taxon>
        <taxon>Dikarya</taxon>
        <taxon>Basidiomycota</taxon>
        <taxon>Pucciniomycotina</taxon>
        <taxon>Pucciniomycetes</taxon>
        <taxon>Pucciniales</taxon>
        <taxon>Sphaerophragmiaceae</taxon>
        <taxon>Austropuccinia</taxon>
    </lineage>
</organism>
<feature type="compositionally biased region" description="Polar residues" evidence="1">
    <location>
        <begin position="27"/>
        <end position="41"/>
    </location>
</feature>
<feature type="region of interest" description="Disordered" evidence="1">
    <location>
        <begin position="1"/>
        <end position="52"/>
    </location>
</feature>
<protein>
    <submittedName>
        <fullName evidence="2">Uncharacterized protein</fullName>
    </submittedName>
</protein>
<comment type="caution">
    <text evidence="2">The sequence shown here is derived from an EMBL/GenBank/DDBJ whole genome shotgun (WGS) entry which is preliminary data.</text>
</comment>
<evidence type="ECO:0000256" key="1">
    <source>
        <dbReference type="SAM" id="MobiDB-lite"/>
    </source>
</evidence>
<name>A0A9Q3E3H0_9BASI</name>
<reference evidence="2" key="1">
    <citation type="submission" date="2021-03" db="EMBL/GenBank/DDBJ databases">
        <title>Draft genome sequence of rust myrtle Austropuccinia psidii MF-1, a brazilian biotype.</title>
        <authorList>
            <person name="Quecine M.C."/>
            <person name="Pachon D.M.R."/>
            <person name="Bonatelli M.L."/>
            <person name="Correr F.H."/>
            <person name="Franceschini L.M."/>
            <person name="Leite T.F."/>
            <person name="Margarido G.R.A."/>
            <person name="Almeida C.A."/>
            <person name="Ferrarezi J.A."/>
            <person name="Labate C.A."/>
        </authorList>
    </citation>
    <scope>NUCLEOTIDE SEQUENCE</scope>
    <source>
        <strain evidence="2">MF-1</strain>
    </source>
</reference>
<gene>
    <name evidence="2" type="ORF">O181_052722</name>
</gene>
<dbReference type="Proteomes" id="UP000765509">
    <property type="component" value="Unassembled WGS sequence"/>
</dbReference>
<dbReference type="EMBL" id="AVOT02023119">
    <property type="protein sequence ID" value="MBW0513007.1"/>
    <property type="molecule type" value="Genomic_DNA"/>
</dbReference>
<evidence type="ECO:0000313" key="3">
    <source>
        <dbReference type="Proteomes" id="UP000765509"/>
    </source>
</evidence>
<keyword evidence="3" id="KW-1185">Reference proteome</keyword>
<dbReference type="AlphaFoldDB" id="A0A9Q3E3H0"/>
<proteinExistence type="predicted"/>